<dbReference type="PANTHER" id="PTHR11851">
    <property type="entry name" value="METALLOPROTEASE"/>
    <property type="match status" value="1"/>
</dbReference>
<evidence type="ECO:0000313" key="3">
    <source>
        <dbReference type="EMBL" id="SJN30216.1"/>
    </source>
</evidence>
<keyword evidence="3" id="KW-0645">Protease</keyword>
<dbReference type="Pfam" id="PF05193">
    <property type="entry name" value="Peptidase_M16_C"/>
    <property type="match status" value="1"/>
</dbReference>
<evidence type="ECO:0000259" key="2">
    <source>
        <dbReference type="Pfam" id="PF05193"/>
    </source>
</evidence>
<organism evidence="3 4">
    <name type="scientific">Marinilactibacillus psychrotolerans 42ea</name>
    <dbReference type="NCBI Taxonomy" id="1255609"/>
    <lineage>
        <taxon>Bacteria</taxon>
        <taxon>Bacillati</taxon>
        <taxon>Bacillota</taxon>
        <taxon>Bacilli</taxon>
        <taxon>Lactobacillales</taxon>
        <taxon>Carnobacteriaceae</taxon>
        <taxon>Marinilactibacillus</taxon>
    </lineage>
</organism>
<dbReference type="EMBL" id="FUKW01000074">
    <property type="protein sequence ID" value="SJN30216.1"/>
    <property type="molecule type" value="Genomic_DNA"/>
</dbReference>
<feature type="coiled-coil region" evidence="1">
    <location>
        <begin position="93"/>
        <end position="146"/>
    </location>
</feature>
<dbReference type="InterPro" id="IPR050361">
    <property type="entry name" value="MPP/UQCRC_Complex"/>
</dbReference>
<dbReference type="InterPro" id="IPR011249">
    <property type="entry name" value="Metalloenz_LuxS/M16"/>
</dbReference>
<dbReference type="Proteomes" id="UP000195611">
    <property type="component" value="Unassembled WGS sequence"/>
</dbReference>
<dbReference type="GO" id="GO:0006508">
    <property type="term" value="P:proteolysis"/>
    <property type="evidence" value="ECO:0007669"/>
    <property type="project" value="UniProtKB-KW"/>
</dbReference>
<gene>
    <name evidence="3" type="ORF">FM115_05055</name>
</gene>
<dbReference type="RefSeq" id="WP_087057966.1">
    <property type="nucleotide sequence ID" value="NZ_FUKW01000074.1"/>
</dbReference>
<dbReference type="InterPro" id="IPR007863">
    <property type="entry name" value="Peptidase_M16_C"/>
</dbReference>
<dbReference type="PANTHER" id="PTHR11851:SF186">
    <property type="entry name" value="INACTIVE METALLOPROTEASE YMFF-RELATED"/>
    <property type="match status" value="1"/>
</dbReference>
<evidence type="ECO:0000256" key="1">
    <source>
        <dbReference type="SAM" id="Coils"/>
    </source>
</evidence>
<keyword evidence="1" id="KW-0175">Coiled coil</keyword>
<dbReference type="AlphaFoldDB" id="A0A1R4JDX2"/>
<evidence type="ECO:0000313" key="4">
    <source>
        <dbReference type="Proteomes" id="UP000195611"/>
    </source>
</evidence>
<dbReference type="Gene3D" id="3.30.830.10">
    <property type="entry name" value="Metalloenzyme, LuxS/M16 peptidase-like"/>
    <property type="match status" value="2"/>
</dbReference>
<sequence>MQINLAKGVKLHVMPTEKFKTVTITIKFKEILDAGHMTKRTLISNLINTNSQHYPTQTDFRNALSELYGARLSTSVSKKGKYHIISVSMSIVNEKYLREKDILEKAIALLENILYYPNAYHEAFHSETFKREINNLRDEYEAIYDDKQDYSAIALNELYFDTEEQKIPSFGREEDLDAITPENLYKAYKKMLYKNEIDIFVLGDVIEENIFNKFKRFKFADREINTQNPFYKLKKATDIKRKTEKQDLTQARYNLAFNTNIFYHQSNYYVGQVFNGLFGGYPHSKLFMNVREKESLAYTISSGIDTFTGSMFVYSGIDQKEASHVRKIVLRELDALIQGDFNDDVMKQTKELLKNSLYHSADNANSMIERAYASMIIREPQMRIEEWAERIEGVTKAEVMNAAKEVQLRAEFLLIGKEE</sequence>
<protein>
    <submittedName>
        <fullName evidence="3">Zinc protease</fullName>
    </submittedName>
</protein>
<dbReference type="SUPFAM" id="SSF63411">
    <property type="entry name" value="LuxS/MPP-like metallohydrolase"/>
    <property type="match status" value="2"/>
</dbReference>
<feature type="domain" description="Peptidase M16 C-terminal" evidence="2">
    <location>
        <begin position="179"/>
        <end position="352"/>
    </location>
</feature>
<dbReference type="GO" id="GO:0008233">
    <property type="term" value="F:peptidase activity"/>
    <property type="evidence" value="ECO:0007669"/>
    <property type="project" value="UniProtKB-KW"/>
</dbReference>
<proteinExistence type="predicted"/>
<name>A0A1R4JDX2_9LACT</name>
<dbReference type="NCBIfam" id="NF047422">
    <property type="entry name" value="YfmF_fam"/>
    <property type="match status" value="1"/>
</dbReference>
<accession>A0A1R4JDX2</accession>
<reference evidence="3 4" key="1">
    <citation type="submission" date="2017-02" db="EMBL/GenBank/DDBJ databases">
        <authorList>
            <person name="Peterson S.W."/>
        </authorList>
    </citation>
    <scope>NUCLEOTIDE SEQUENCE [LARGE SCALE GENOMIC DNA]</scope>
    <source>
        <strain evidence="3 4">42ea</strain>
    </source>
</reference>
<keyword evidence="3" id="KW-0378">Hydrolase</keyword>
<dbReference type="GO" id="GO:0046872">
    <property type="term" value="F:metal ion binding"/>
    <property type="evidence" value="ECO:0007669"/>
    <property type="project" value="InterPro"/>
</dbReference>